<keyword evidence="2" id="KW-1185">Reference proteome</keyword>
<gene>
    <name evidence="1" type="ORF">SAMN04488053_10254</name>
</gene>
<name>A0A1H0CDI3_9BACI</name>
<dbReference type="STRING" id="745820.SAMN04488053_10254"/>
<evidence type="ECO:0000313" key="2">
    <source>
        <dbReference type="Proteomes" id="UP000198778"/>
    </source>
</evidence>
<dbReference type="RefSeq" id="WP_090841204.1">
    <property type="nucleotide sequence ID" value="NZ_FNIL01000002.1"/>
</dbReference>
<dbReference type="Proteomes" id="UP000198778">
    <property type="component" value="Unassembled WGS sequence"/>
</dbReference>
<dbReference type="AlphaFoldDB" id="A0A1H0CDI3"/>
<dbReference type="InterPro" id="IPR029069">
    <property type="entry name" value="HotDog_dom_sf"/>
</dbReference>
<dbReference type="SUPFAM" id="SSF54637">
    <property type="entry name" value="Thioesterase/thiol ester dehydrase-isomerase"/>
    <property type="match status" value="1"/>
</dbReference>
<dbReference type="PANTHER" id="PTHR43437:SF3">
    <property type="entry name" value="HYDROXYACYL-THIOESTER DEHYDRATASE TYPE 2, MITOCHONDRIAL"/>
    <property type="match status" value="1"/>
</dbReference>
<dbReference type="EMBL" id="FNIL01000002">
    <property type="protein sequence ID" value="SDN55886.1"/>
    <property type="molecule type" value="Genomic_DNA"/>
</dbReference>
<dbReference type="PANTHER" id="PTHR43437">
    <property type="entry name" value="HYDROXYACYL-THIOESTER DEHYDRATASE TYPE 2, MITOCHONDRIAL-RELATED"/>
    <property type="match status" value="1"/>
</dbReference>
<evidence type="ECO:0000313" key="1">
    <source>
        <dbReference type="EMBL" id="SDN55886.1"/>
    </source>
</evidence>
<dbReference type="Gene3D" id="3.10.129.10">
    <property type="entry name" value="Hotdog Thioesterase"/>
    <property type="match status" value="1"/>
</dbReference>
<reference evidence="2" key="1">
    <citation type="submission" date="2016-10" db="EMBL/GenBank/DDBJ databases">
        <authorList>
            <person name="Varghese N."/>
            <person name="Submissions S."/>
        </authorList>
    </citation>
    <scope>NUCLEOTIDE SEQUENCE [LARGE SCALE GENOMIC DNA]</scope>
    <source>
        <strain evidence="2">CGMCC 1.10369</strain>
    </source>
</reference>
<proteinExistence type="predicted"/>
<dbReference type="InterPro" id="IPR050965">
    <property type="entry name" value="UPF0336/Enoyl-CoA_hydratase"/>
</dbReference>
<organism evidence="1 2">
    <name type="scientific">Alkalicoccus daliensis</name>
    <dbReference type="NCBI Taxonomy" id="745820"/>
    <lineage>
        <taxon>Bacteria</taxon>
        <taxon>Bacillati</taxon>
        <taxon>Bacillota</taxon>
        <taxon>Bacilli</taxon>
        <taxon>Bacillales</taxon>
        <taxon>Bacillaceae</taxon>
        <taxon>Alkalicoccus</taxon>
    </lineage>
</organism>
<sequence length="159" mass="18271">MFSKRKRLGKLIEEVKSGDTFIAEYKIKDKDILLYLGFSDDSNPAYIQHDYAARTPYKRPIVPQLMLTGYITSAVSMHLPGPGSVMKEQNIRFLKPMYHYGLFKLKLVVTEVNKELNEVTLDAEGLDEYDDLVLTAKLIVTPPYPWKPMTEETGTFENF</sequence>
<dbReference type="OrthoDB" id="2691304at2"/>
<accession>A0A1H0CDI3</accession>
<dbReference type="GO" id="GO:0019171">
    <property type="term" value="F:(3R)-hydroxyacyl-[acyl-carrier-protein] dehydratase activity"/>
    <property type="evidence" value="ECO:0007669"/>
    <property type="project" value="TreeGrafter"/>
</dbReference>
<protein>
    <submittedName>
        <fullName evidence="1">Acyl dehydratase</fullName>
    </submittedName>
</protein>
<dbReference type="GO" id="GO:0006633">
    <property type="term" value="P:fatty acid biosynthetic process"/>
    <property type="evidence" value="ECO:0007669"/>
    <property type="project" value="TreeGrafter"/>
</dbReference>